<reference evidence="2 3" key="1">
    <citation type="submission" date="2019-07" db="EMBL/GenBank/DDBJ databases">
        <title>Complete Genome Sequence of Leptotrichia goodfellowii Strain JCM 16774.</title>
        <authorList>
            <person name="Watanabe S."/>
            <person name="Cui L."/>
        </authorList>
    </citation>
    <scope>NUCLEOTIDE SEQUENCE [LARGE SCALE GENOMIC DNA]</scope>
    <source>
        <strain evidence="2 3">JCM16774</strain>
    </source>
</reference>
<accession>A0A510J7S3</accession>
<evidence type="ECO:0000313" key="3">
    <source>
        <dbReference type="Proteomes" id="UP000321606"/>
    </source>
</evidence>
<dbReference type="STRING" id="714315.GCA_000516535_00156"/>
<evidence type="ECO:0000256" key="1">
    <source>
        <dbReference type="SAM" id="Phobius"/>
    </source>
</evidence>
<dbReference type="Proteomes" id="UP000321606">
    <property type="component" value="Chromosome"/>
</dbReference>
<organism evidence="2 3">
    <name type="scientific">Pseudoleptotrichia goodfellowii</name>
    <dbReference type="NCBI Taxonomy" id="157692"/>
    <lineage>
        <taxon>Bacteria</taxon>
        <taxon>Fusobacteriati</taxon>
        <taxon>Fusobacteriota</taxon>
        <taxon>Fusobacteriia</taxon>
        <taxon>Fusobacteriales</taxon>
        <taxon>Leptotrichiaceae</taxon>
        <taxon>Pseudoleptotrichia</taxon>
    </lineage>
</organism>
<feature type="transmembrane region" description="Helical" evidence="1">
    <location>
        <begin position="108"/>
        <end position="141"/>
    </location>
</feature>
<dbReference type="AlphaFoldDB" id="A0A510J7S3"/>
<sequence length="143" mass="17346">MKLNTVIAGKYEDKRIFSCFGNLYILTGFMKWKKLNFDSFKRYKILKKNHEGKFVYIKFHTGEELAIYINNRFYGYIAKYFKNYYQQLRELPKVNSKKRISIWKIIGYIFWILIIIGILFCAFIFAISILIFMFFVFVFILTL</sequence>
<keyword evidence="1" id="KW-0472">Membrane</keyword>
<keyword evidence="1" id="KW-0812">Transmembrane</keyword>
<protein>
    <submittedName>
        <fullName evidence="2">Uncharacterized protein</fullName>
    </submittedName>
</protein>
<dbReference type="KEGG" id="lgo:JCM16774_0144"/>
<keyword evidence="1" id="KW-1133">Transmembrane helix</keyword>
<dbReference type="EMBL" id="AP019822">
    <property type="protein sequence ID" value="BBM35237.1"/>
    <property type="molecule type" value="Genomic_DNA"/>
</dbReference>
<evidence type="ECO:0000313" key="2">
    <source>
        <dbReference type="EMBL" id="BBM35237.1"/>
    </source>
</evidence>
<gene>
    <name evidence="2" type="ORF">JCM16774_0144</name>
</gene>
<name>A0A510J7S3_9FUSO</name>
<proteinExistence type="predicted"/>